<proteinExistence type="predicted"/>
<evidence type="ECO:0000313" key="7">
    <source>
        <dbReference type="Proteomes" id="UP000019140"/>
    </source>
</evidence>
<dbReference type="Gene3D" id="1.20.58.340">
    <property type="entry name" value="Magnesium transport protein CorA, transmembrane region"/>
    <property type="match status" value="1"/>
</dbReference>
<organism evidence="6 7">
    <name type="scientific">Candidatus Entotheonella gemina</name>
    <dbReference type="NCBI Taxonomy" id="1429439"/>
    <lineage>
        <taxon>Bacteria</taxon>
        <taxon>Pseudomonadati</taxon>
        <taxon>Nitrospinota/Tectimicrobiota group</taxon>
        <taxon>Candidatus Tectimicrobiota</taxon>
        <taxon>Candidatus Entotheonellia</taxon>
        <taxon>Candidatus Entotheonellales</taxon>
        <taxon>Candidatus Entotheonellaceae</taxon>
        <taxon>Candidatus Entotheonella</taxon>
    </lineage>
</organism>
<dbReference type="GO" id="GO:0016020">
    <property type="term" value="C:membrane"/>
    <property type="evidence" value="ECO:0007669"/>
    <property type="project" value="UniProtKB-SubCell"/>
</dbReference>
<dbReference type="Proteomes" id="UP000019140">
    <property type="component" value="Unassembled WGS sequence"/>
</dbReference>
<keyword evidence="3 5" id="KW-1133">Transmembrane helix</keyword>
<protein>
    <submittedName>
        <fullName evidence="6">Uncharacterized protein</fullName>
    </submittedName>
</protein>
<reference evidence="6 7" key="1">
    <citation type="journal article" date="2014" name="Nature">
        <title>An environmental bacterial taxon with a large and distinct metabolic repertoire.</title>
        <authorList>
            <person name="Wilson M.C."/>
            <person name="Mori T."/>
            <person name="Ruckert C."/>
            <person name="Uria A.R."/>
            <person name="Helf M.J."/>
            <person name="Takada K."/>
            <person name="Gernert C."/>
            <person name="Steffens U.A."/>
            <person name="Heycke N."/>
            <person name="Schmitt S."/>
            <person name="Rinke C."/>
            <person name="Helfrich E.J."/>
            <person name="Brachmann A.O."/>
            <person name="Gurgui C."/>
            <person name="Wakimoto T."/>
            <person name="Kracht M."/>
            <person name="Crusemann M."/>
            <person name="Hentschel U."/>
            <person name="Abe I."/>
            <person name="Matsunaga S."/>
            <person name="Kalinowski J."/>
            <person name="Takeyama H."/>
            <person name="Piel J."/>
        </authorList>
    </citation>
    <scope>NUCLEOTIDE SEQUENCE [LARGE SCALE GENOMIC DNA]</scope>
    <source>
        <strain evidence="7">TSY2</strain>
    </source>
</reference>
<feature type="transmembrane region" description="Helical" evidence="5">
    <location>
        <begin position="79"/>
        <end position="98"/>
    </location>
</feature>
<evidence type="ECO:0000256" key="1">
    <source>
        <dbReference type="ARBA" id="ARBA00004141"/>
    </source>
</evidence>
<sequence length="122" mass="13863">MARKYMDVSELFREIQEEIRNSHEYLAMEVGQDNSNMSTRLTVVATFGLLLALVTSALGMNVLVEKLVSGKEHSYASDWGLILIVLFIFLLMMGWVIAQAKPLTKMFDCLVSQFEIKIKSKK</sequence>
<feature type="transmembrane region" description="Helical" evidence="5">
    <location>
        <begin position="41"/>
        <end position="59"/>
    </location>
</feature>
<dbReference type="HOGENOM" id="CLU_2022503_0_0_7"/>
<accession>W4LPT8</accession>
<comment type="caution">
    <text evidence="6">The sequence shown here is derived from an EMBL/GenBank/DDBJ whole genome shotgun (WGS) entry which is preliminary data.</text>
</comment>
<evidence type="ECO:0000256" key="5">
    <source>
        <dbReference type="SAM" id="Phobius"/>
    </source>
</evidence>
<dbReference type="InterPro" id="IPR045863">
    <property type="entry name" value="CorA_TM1_TM2"/>
</dbReference>
<evidence type="ECO:0000256" key="4">
    <source>
        <dbReference type="ARBA" id="ARBA00023136"/>
    </source>
</evidence>
<keyword evidence="7" id="KW-1185">Reference proteome</keyword>
<evidence type="ECO:0000256" key="3">
    <source>
        <dbReference type="ARBA" id="ARBA00022989"/>
    </source>
</evidence>
<keyword evidence="2 5" id="KW-0812">Transmembrane</keyword>
<keyword evidence="4 5" id="KW-0472">Membrane</keyword>
<evidence type="ECO:0000313" key="6">
    <source>
        <dbReference type="EMBL" id="ETX00094.1"/>
    </source>
</evidence>
<evidence type="ECO:0000256" key="2">
    <source>
        <dbReference type="ARBA" id="ARBA00022692"/>
    </source>
</evidence>
<dbReference type="GO" id="GO:0046873">
    <property type="term" value="F:metal ion transmembrane transporter activity"/>
    <property type="evidence" value="ECO:0007669"/>
    <property type="project" value="InterPro"/>
</dbReference>
<comment type="subcellular location">
    <subcellularLocation>
        <location evidence="1">Membrane</location>
        <topology evidence="1">Multi-pass membrane protein</topology>
    </subcellularLocation>
</comment>
<dbReference type="SUPFAM" id="SSF144083">
    <property type="entry name" value="Magnesium transport protein CorA, transmembrane region"/>
    <property type="match status" value="1"/>
</dbReference>
<name>W4LPT8_9BACT</name>
<gene>
    <name evidence="6" type="ORF">ETSY2_39720</name>
</gene>
<dbReference type="AlphaFoldDB" id="W4LPT8"/>
<dbReference type="EMBL" id="AZHX01001764">
    <property type="protein sequence ID" value="ETX00094.1"/>
    <property type="molecule type" value="Genomic_DNA"/>
</dbReference>